<dbReference type="PANTHER" id="PTHR11119">
    <property type="entry name" value="XANTHINE-URACIL / VITAMIN C PERMEASE FAMILY MEMBER"/>
    <property type="match status" value="1"/>
</dbReference>
<evidence type="ECO:0000256" key="7">
    <source>
        <dbReference type="SAM" id="SignalP"/>
    </source>
</evidence>
<evidence type="ECO:0000256" key="6">
    <source>
        <dbReference type="SAM" id="Phobius"/>
    </source>
</evidence>
<evidence type="ECO:0000256" key="1">
    <source>
        <dbReference type="ARBA" id="ARBA00004141"/>
    </source>
</evidence>
<evidence type="ECO:0000313" key="8">
    <source>
        <dbReference type="Proteomes" id="UP000887540"/>
    </source>
</evidence>
<feature type="transmembrane region" description="Helical" evidence="6">
    <location>
        <begin position="399"/>
        <end position="417"/>
    </location>
</feature>
<feature type="transmembrane region" description="Helical" evidence="6">
    <location>
        <begin position="641"/>
        <end position="659"/>
    </location>
</feature>
<dbReference type="Proteomes" id="UP000887540">
    <property type="component" value="Unplaced"/>
</dbReference>
<sequence length="702" mass="75963">MQIAGLILIFFGVFTKVGAVLATIPDAMIGGILGMSMCMVCGVAVANLQTVELKLSRNLTIMGTAVILGMCIPKYFADNPIKTGVMELDQMLNILLNINMFVGGIIAFALDNLVGGKFLKKAIAVDQTFLGATPRQRGFLPKDLFNVDDEVVFVTEIDGYSFPKPINTFLRKFSMFSYLPFMPSLKRLAKKLPTIVITHQDSQSSESSETSNSDASIIAEPESLALQYKVNDVPKWNVAIIFGLQQAMLSFMGMLVVPYIVSETVCPGADVVSLRVRLISSTFVVSGIATLLQTTFGLRLPLLQGPSFAFLPPLYAFANLPEMKCNYTTNDFVPESVYLGKLNLIQGSLVLTAAGMCIIGASGVIGKLAHKIGPITTCPLMFLLCLGTVHAIIEKSELHWISIIQFLFLLAFTLFLAEKLVPMPCYLDGKFQLVKCRLFGQFPYLLAIGITYLFATFLTVTNLEPPNGEARIDKPQAISVLKESPWFQIPYPGQFGMIRVSLGLFLGMFMSALASKVESLGDYAILAKVTKEKSPPISSINRALTMEGIGSFLAGWFGVCVGVTSYSANIASIAITRVASRVVMQIAGLFLIFFGIFTKVGAVLATIPDAMIGGILGMGICMICGVAVANLQTVDLKLSRNLTIMGTAVILGMCIPKYFADNPINTGVMELDQMLNILLNINMFVGGIIAFALDNLVGGKFF</sequence>
<feature type="transmembrane region" description="Helical" evidence="6">
    <location>
        <begin position="438"/>
        <end position="460"/>
    </location>
</feature>
<feature type="transmembrane region" description="Helical" evidence="6">
    <location>
        <begin position="372"/>
        <end position="393"/>
    </location>
</feature>
<keyword evidence="4 6" id="KW-1133">Transmembrane helix</keyword>
<organism evidence="8 9">
    <name type="scientific">Acrobeloides nanus</name>
    <dbReference type="NCBI Taxonomy" id="290746"/>
    <lineage>
        <taxon>Eukaryota</taxon>
        <taxon>Metazoa</taxon>
        <taxon>Ecdysozoa</taxon>
        <taxon>Nematoda</taxon>
        <taxon>Chromadorea</taxon>
        <taxon>Rhabditida</taxon>
        <taxon>Tylenchina</taxon>
        <taxon>Cephalobomorpha</taxon>
        <taxon>Cephaloboidea</taxon>
        <taxon>Cephalobidae</taxon>
        <taxon>Acrobeloides</taxon>
    </lineage>
</organism>
<evidence type="ECO:0000313" key="9">
    <source>
        <dbReference type="WBParaSite" id="ACRNAN_scaffold9330.g27920.t1"/>
    </source>
</evidence>
<feature type="chain" id="PRO_5038054168" evidence="7">
    <location>
        <begin position="20"/>
        <end position="702"/>
    </location>
</feature>
<comment type="subcellular location">
    <subcellularLocation>
        <location evidence="1">Membrane</location>
        <topology evidence="1">Multi-pass membrane protein</topology>
    </subcellularLocation>
</comment>
<keyword evidence="5 6" id="KW-0472">Membrane</keyword>
<evidence type="ECO:0000256" key="5">
    <source>
        <dbReference type="ARBA" id="ARBA00023136"/>
    </source>
</evidence>
<feature type="transmembrane region" description="Helical" evidence="6">
    <location>
        <begin position="96"/>
        <end position="114"/>
    </location>
</feature>
<dbReference type="Pfam" id="PF00860">
    <property type="entry name" value="Xan_ur_permease"/>
    <property type="match status" value="2"/>
</dbReference>
<comment type="similarity">
    <text evidence="2">Belongs to the nucleobase:cation symporter-2 (NCS2) (TC 2.A.40) family.</text>
</comment>
<keyword evidence="7" id="KW-0732">Signal</keyword>
<evidence type="ECO:0000256" key="2">
    <source>
        <dbReference type="ARBA" id="ARBA00008821"/>
    </source>
</evidence>
<name>A0A914EQ26_9BILA</name>
<dbReference type="WBParaSite" id="ACRNAN_scaffold9330.g27920.t1">
    <property type="protein sequence ID" value="ACRNAN_scaffold9330.g27920.t1"/>
    <property type="gene ID" value="ACRNAN_scaffold9330.g27920"/>
</dbReference>
<keyword evidence="8" id="KW-1185">Reference proteome</keyword>
<feature type="transmembrane region" description="Helical" evidence="6">
    <location>
        <begin position="59"/>
        <end position="76"/>
    </location>
</feature>
<evidence type="ECO:0000256" key="3">
    <source>
        <dbReference type="ARBA" id="ARBA00022692"/>
    </source>
</evidence>
<feature type="transmembrane region" description="Helical" evidence="6">
    <location>
        <begin position="582"/>
        <end position="604"/>
    </location>
</feature>
<feature type="transmembrane region" description="Helical" evidence="6">
    <location>
        <begin position="29"/>
        <end position="47"/>
    </location>
</feature>
<reference evidence="9" key="1">
    <citation type="submission" date="2022-11" db="UniProtKB">
        <authorList>
            <consortium name="WormBaseParasite"/>
        </authorList>
    </citation>
    <scope>IDENTIFICATION</scope>
</reference>
<feature type="transmembrane region" description="Helical" evidence="6">
    <location>
        <begin position="610"/>
        <end position="629"/>
    </location>
</feature>
<protein>
    <submittedName>
        <fullName evidence="9">Uncharacterized protein</fullName>
    </submittedName>
</protein>
<accession>A0A914EQ26</accession>
<feature type="transmembrane region" description="Helical" evidence="6">
    <location>
        <begin position="679"/>
        <end position="697"/>
    </location>
</feature>
<dbReference type="InterPro" id="IPR006043">
    <property type="entry name" value="NCS2"/>
</dbReference>
<dbReference type="GO" id="GO:0022857">
    <property type="term" value="F:transmembrane transporter activity"/>
    <property type="evidence" value="ECO:0007669"/>
    <property type="project" value="InterPro"/>
</dbReference>
<keyword evidence="3 6" id="KW-0812">Transmembrane</keyword>
<evidence type="ECO:0000256" key="4">
    <source>
        <dbReference type="ARBA" id="ARBA00022989"/>
    </source>
</evidence>
<dbReference type="AlphaFoldDB" id="A0A914EQ26"/>
<feature type="transmembrane region" description="Helical" evidence="6">
    <location>
        <begin position="236"/>
        <end position="261"/>
    </location>
</feature>
<proteinExistence type="inferred from homology"/>
<feature type="signal peptide" evidence="7">
    <location>
        <begin position="1"/>
        <end position="19"/>
    </location>
</feature>
<dbReference type="GO" id="GO:0016020">
    <property type="term" value="C:membrane"/>
    <property type="evidence" value="ECO:0007669"/>
    <property type="project" value="UniProtKB-SubCell"/>
</dbReference>
<feature type="transmembrane region" description="Helical" evidence="6">
    <location>
        <begin position="344"/>
        <end position="365"/>
    </location>
</feature>